<evidence type="ECO:0000256" key="3">
    <source>
        <dbReference type="ARBA" id="ARBA00023163"/>
    </source>
</evidence>
<comment type="caution">
    <text evidence="5">The sequence shown here is derived from an EMBL/GenBank/DDBJ whole genome shotgun (WGS) entry which is preliminary data.</text>
</comment>
<feature type="domain" description="HTH araC/xylS-type" evidence="4">
    <location>
        <begin position="299"/>
        <end position="397"/>
    </location>
</feature>
<keyword evidence="3" id="KW-0804">Transcription</keyword>
<dbReference type="Gene3D" id="1.10.10.60">
    <property type="entry name" value="Homeodomain-like"/>
    <property type="match status" value="2"/>
</dbReference>
<reference evidence="5 6" key="1">
    <citation type="journal article" date="2020" name="Cell Host Microbe">
        <title>Functional and Genomic Variation between Human-Derived Isolates of Lachnospiraceae Reveals Inter- and Intra-Species Diversity.</title>
        <authorList>
            <person name="Sorbara M.T."/>
            <person name="Littmann E.R."/>
            <person name="Fontana E."/>
            <person name="Moody T.U."/>
            <person name="Kohout C.E."/>
            <person name="Gjonbalaj M."/>
            <person name="Eaton V."/>
            <person name="Seok R."/>
            <person name="Leiner I.M."/>
            <person name="Pamer E.G."/>
        </authorList>
    </citation>
    <scope>NUCLEOTIDE SEQUENCE [LARGE SCALE GENOMIC DNA]</scope>
    <source>
        <strain evidence="5 6">MSK.15.26</strain>
    </source>
</reference>
<keyword evidence="2" id="KW-0238">DNA-binding</keyword>
<dbReference type="SUPFAM" id="SSF46689">
    <property type="entry name" value="Homeodomain-like"/>
    <property type="match status" value="2"/>
</dbReference>
<dbReference type="SMART" id="SM00342">
    <property type="entry name" value="HTH_ARAC"/>
    <property type="match status" value="1"/>
</dbReference>
<dbReference type="Proteomes" id="UP000822142">
    <property type="component" value="Unassembled WGS sequence"/>
</dbReference>
<dbReference type="PROSITE" id="PS00041">
    <property type="entry name" value="HTH_ARAC_FAMILY_1"/>
    <property type="match status" value="1"/>
</dbReference>
<dbReference type="PANTHER" id="PTHR43280">
    <property type="entry name" value="ARAC-FAMILY TRANSCRIPTIONAL REGULATOR"/>
    <property type="match status" value="1"/>
</dbReference>
<gene>
    <name evidence="5" type="ORF">G5A70_13805</name>
</gene>
<dbReference type="PROSITE" id="PS01124">
    <property type="entry name" value="HTH_ARAC_FAMILY_2"/>
    <property type="match status" value="1"/>
</dbReference>
<evidence type="ECO:0000313" key="5">
    <source>
        <dbReference type="EMBL" id="NSJ87222.1"/>
    </source>
</evidence>
<name>A0ABX2IFQ1_BLAHA</name>
<dbReference type="PANTHER" id="PTHR43280:SF10">
    <property type="entry name" value="REGULATORY PROTEIN POCR"/>
    <property type="match status" value="1"/>
</dbReference>
<dbReference type="InterPro" id="IPR018062">
    <property type="entry name" value="HTH_AraC-typ_CS"/>
</dbReference>
<sequence length="405" mass="47015">MKYDELVDLTQNILQTNYLSTYRLNLSDETFEHIDMGLRSDILNLKDTSDSFRELFQKAQPGKIYFNTDIFRCTFVYLLLPDKETIFYCGPVLFEKIQGERFNEIFASVSLPEELREPLQHYYQRLPFQASYSMFESLFLELGKAMYKEQCEVIYSNADFFDHWDNTYKNYIRSAGHPFSNIDVIEDRYESENILMSAVSSGRESRALELTSRFGSLYLPQRTSNSLRDVKDYTITMNTLLRKATEHAGVHPVHIDAYSNHNVSTLEKLTSVEQVFEHQRKIVLGYCRIVKEHQHKVHSPLLKKVLAYMETDLTLKTLSEHLGVNASYLSTLFSKEIGISLTDYVTNLRISYAKTLLAKTDVPIKSIAERCGIADIHYFTRLFKRICGMTPNAYRKSPDQTVSDE</sequence>
<organism evidence="5 6">
    <name type="scientific">Blautia hansenii</name>
    <name type="common">Ruminococcus hansenii</name>
    <dbReference type="NCBI Taxonomy" id="1322"/>
    <lineage>
        <taxon>Bacteria</taxon>
        <taxon>Bacillati</taxon>
        <taxon>Bacillota</taxon>
        <taxon>Clostridia</taxon>
        <taxon>Lachnospirales</taxon>
        <taxon>Lachnospiraceae</taxon>
        <taxon>Blautia</taxon>
    </lineage>
</organism>
<keyword evidence="6" id="KW-1185">Reference proteome</keyword>
<accession>A0ABX2IFQ1</accession>
<dbReference type="RefSeq" id="WP_173750110.1">
    <property type="nucleotide sequence ID" value="NZ_JAAITA010000026.1"/>
</dbReference>
<evidence type="ECO:0000256" key="2">
    <source>
        <dbReference type="ARBA" id="ARBA00023125"/>
    </source>
</evidence>
<dbReference type="EMBL" id="JAAITA010000026">
    <property type="protein sequence ID" value="NSJ87222.1"/>
    <property type="molecule type" value="Genomic_DNA"/>
</dbReference>
<evidence type="ECO:0000259" key="4">
    <source>
        <dbReference type="PROSITE" id="PS01124"/>
    </source>
</evidence>
<evidence type="ECO:0000313" key="6">
    <source>
        <dbReference type="Proteomes" id="UP000822142"/>
    </source>
</evidence>
<dbReference type="Pfam" id="PF12833">
    <property type="entry name" value="HTH_18"/>
    <property type="match status" value="1"/>
</dbReference>
<keyword evidence="1" id="KW-0805">Transcription regulation</keyword>
<proteinExistence type="predicted"/>
<dbReference type="InterPro" id="IPR009057">
    <property type="entry name" value="Homeodomain-like_sf"/>
</dbReference>
<protein>
    <submittedName>
        <fullName evidence="5">Helix-turn-helix transcriptional regulator</fullName>
    </submittedName>
</protein>
<evidence type="ECO:0000256" key="1">
    <source>
        <dbReference type="ARBA" id="ARBA00023015"/>
    </source>
</evidence>
<dbReference type="InterPro" id="IPR018060">
    <property type="entry name" value="HTH_AraC"/>
</dbReference>